<feature type="compositionally biased region" description="Polar residues" evidence="1">
    <location>
        <begin position="213"/>
        <end position="224"/>
    </location>
</feature>
<dbReference type="EMBL" id="CATQJA010002199">
    <property type="protein sequence ID" value="CAJ0569930.1"/>
    <property type="molecule type" value="Genomic_DNA"/>
</dbReference>
<dbReference type="InterPro" id="IPR016161">
    <property type="entry name" value="Ald_DH/histidinol_DH"/>
</dbReference>
<evidence type="ECO:0000256" key="1">
    <source>
        <dbReference type="SAM" id="MobiDB-lite"/>
    </source>
</evidence>
<dbReference type="Gene3D" id="3.40.309.10">
    <property type="entry name" value="Aldehyde Dehydrogenase, Chain A, domain 2"/>
    <property type="match status" value="2"/>
</dbReference>
<feature type="compositionally biased region" description="Polar residues" evidence="1">
    <location>
        <begin position="14"/>
        <end position="23"/>
    </location>
</feature>
<sequence length="350" mass="38294">MDAAQRVAGDAHTASRTPVSQRTPPDLGLLDCWHDSITPYEPTRTTLRRPPIAGDHFTCTRHEPVRACGQIIPWNFQLLMQAGSWAPLWLWATLSCLKAGFPEGVVNILSGFGPTSAAVVAQHMGIAKAFTGSTEIGRLVHGVTERRRTSSSPTPTLDEAVEQAHHELFFHQSQCCGDASRTFVEGMAQQGVGAEARRRRPLRPRSDQGPQIDGNQGNTVSSSIRRAGKREGAFFTWRDFRPGDVGDPIRLDGGTLVEKANNTIYGLAAAVVIQRHRSGPLRCHNIRAGSGFPTAKTPFIWFYKFYFGVNCYDAFDAAAPFGGYKQSGEGFSPATNWEITVTIKVPQKNS</sequence>
<dbReference type="Pfam" id="PF00171">
    <property type="entry name" value="Aldedh"/>
    <property type="match status" value="1"/>
</dbReference>
<dbReference type="PANTHER" id="PTHR11699">
    <property type="entry name" value="ALDEHYDE DEHYDROGENASE-RELATED"/>
    <property type="match status" value="1"/>
</dbReference>
<feature type="region of interest" description="Disordered" evidence="1">
    <location>
        <begin position="1"/>
        <end position="23"/>
    </location>
</feature>
<accession>A0AA36CJ05</accession>
<dbReference type="SUPFAM" id="SSF53720">
    <property type="entry name" value="ALDH-like"/>
    <property type="match status" value="1"/>
</dbReference>
<keyword evidence="4" id="KW-1185">Reference proteome</keyword>
<dbReference type="Gene3D" id="3.40.605.10">
    <property type="entry name" value="Aldehyde Dehydrogenase, Chain A, domain 1"/>
    <property type="match status" value="3"/>
</dbReference>
<evidence type="ECO:0000313" key="4">
    <source>
        <dbReference type="Proteomes" id="UP001177023"/>
    </source>
</evidence>
<dbReference type="InterPro" id="IPR015590">
    <property type="entry name" value="Aldehyde_DH_dom"/>
</dbReference>
<dbReference type="GO" id="GO:0016620">
    <property type="term" value="F:oxidoreductase activity, acting on the aldehyde or oxo group of donors, NAD or NADP as acceptor"/>
    <property type="evidence" value="ECO:0007669"/>
    <property type="project" value="InterPro"/>
</dbReference>
<protein>
    <recommendedName>
        <fullName evidence="2">Aldehyde dehydrogenase domain-containing protein</fullName>
    </recommendedName>
</protein>
<dbReference type="InterPro" id="IPR016162">
    <property type="entry name" value="Ald_DH_N"/>
</dbReference>
<evidence type="ECO:0000259" key="2">
    <source>
        <dbReference type="Pfam" id="PF00171"/>
    </source>
</evidence>
<dbReference type="AlphaFoldDB" id="A0AA36CJ05"/>
<feature type="non-terminal residue" evidence="3">
    <location>
        <position position="350"/>
    </location>
</feature>
<comment type="caution">
    <text evidence="3">The sequence shown here is derived from an EMBL/GenBank/DDBJ whole genome shotgun (WGS) entry which is preliminary data.</text>
</comment>
<dbReference type="InterPro" id="IPR016163">
    <property type="entry name" value="Ald_DH_C"/>
</dbReference>
<organism evidence="3 4">
    <name type="scientific">Mesorhabditis spiculigera</name>
    <dbReference type="NCBI Taxonomy" id="96644"/>
    <lineage>
        <taxon>Eukaryota</taxon>
        <taxon>Metazoa</taxon>
        <taxon>Ecdysozoa</taxon>
        <taxon>Nematoda</taxon>
        <taxon>Chromadorea</taxon>
        <taxon>Rhabditida</taxon>
        <taxon>Rhabditina</taxon>
        <taxon>Rhabditomorpha</taxon>
        <taxon>Rhabditoidea</taxon>
        <taxon>Rhabditidae</taxon>
        <taxon>Mesorhabditinae</taxon>
        <taxon>Mesorhabditis</taxon>
    </lineage>
</organism>
<gene>
    <name evidence="3" type="ORF">MSPICULIGERA_LOCUS8385</name>
</gene>
<name>A0AA36CJ05_9BILA</name>
<feature type="region of interest" description="Disordered" evidence="1">
    <location>
        <begin position="188"/>
        <end position="224"/>
    </location>
</feature>
<reference evidence="3" key="1">
    <citation type="submission" date="2023-06" db="EMBL/GenBank/DDBJ databases">
        <authorList>
            <person name="Delattre M."/>
        </authorList>
    </citation>
    <scope>NUCLEOTIDE SEQUENCE</scope>
    <source>
        <strain evidence="3">AF72</strain>
    </source>
</reference>
<evidence type="ECO:0000313" key="3">
    <source>
        <dbReference type="EMBL" id="CAJ0569930.1"/>
    </source>
</evidence>
<feature type="domain" description="Aldehyde dehydrogenase" evidence="2">
    <location>
        <begin position="87"/>
        <end position="230"/>
    </location>
</feature>
<proteinExistence type="predicted"/>
<dbReference type="Proteomes" id="UP001177023">
    <property type="component" value="Unassembled WGS sequence"/>
</dbReference>